<reference evidence="6 8" key="2">
    <citation type="journal article" date="2018" name="Syst. Appl. Microbiol.">
        <title>Flavobacterium circumlabens sp. nov. and Flavobacterium cupreum sp. nov., two psychrotrophic species isolated from Antarctic environmental samples.</title>
        <authorList>
            <person name="Kralova S."/>
            <person name="Busse H.J."/>
            <person name="Svec P."/>
            <person name="Maslanova I."/>
            <person name="Stankova E."/>
            <person name="Bartak M."/>
            <person name="Sedlacek I."/>
        </authorList>
    </citation>
    <scope>NUCLEOTIDE SEQUENCE [LARGE SCALE GENOMIC DNA]</scope>
    <source>
        <strain evidence="6 8">CCM 8828</strain>
    </source>
</reference>
<keyword evidence="3" id="KW-0804">Transcription</keyword>
<dbReference type="InterPro" id="IPR010982">
    <property type="entry name" value="Lambda_DNA-bd_dom_sf"/>
</dbReference>
<dbReference type="Proteomes" id="UP000295270">
    <property type="component" value="Unassembled WGS sequence"/>
</dbReference>
<evidence type="ECO:0000259" key="4">
    <source>
        <dbReference type="PROSITE" id="PS50932"/>
    </source>
</evidence>
<evidence type="ECO:0000313" key="6">
    <source>
        <dbReference type="EMBL" id="TEB44811.1"/>
    </source>
</evidence>
<evidence type="ECO:0000256" key="1">
    <source>
        <dbReference type="ARBA" id="ARBA00023015"/>
    </source>
</evidence>
<accession>A0A4Y7UF20</accession>
<reference evidence="5 7" key="1">
    <citation type="journal article" date="2015" name="Stand. Genomic Sci.">
        <title>Genomic Encyclopedia of Bacterial and Archaeal Type Strains, Phase III: the genomes of soil and plant-associated and newly described type strains.</title>
        <authorList>
            <person name="Whitman W.B."/>
            <person name="Woyke T."/>
            <person name="Klenk H.P."/>
            <person name="Zhou Y."/>
            <person name="Lilburn T.G."/>
            <person name="Beck B.J."/>
            <person name="De Vos P."/>
            <person name="Vandamme P."/>
            <person name="Eisen J.A."/>
            <person name="Garrity G."/>
            <person name="Hugenholtz P."/>
            <person name="Kyrpides N.C."/>
        </authorList>
    </citation>
    <scope>NUCLEOTIDE SEQUENCE [LARGE SCALE GENOMIC DNA]</scope>
    <source>
        <strain evidence="5 7">P5626</strain>
    </source>
</reference>
<dbReference type="EMBL" id="SLWA01000002">
    <property type="protein sequence ID" value="TCN59519.1"/>
    <property type="molecule type" value="Genomic_DNA"/>
</dbReference>
<evidence type="ECO:0000256" key="3">
    <source>
        <dbReference type="ARBA" id="ARBA00023163"/>
    </source>
</evidence>
<dbReference type="EMBL" id="QWDN01000002">
    <property type="protein sequence ID" value="TEB44811.1"/>
    <property type="molecule type" value="Genomic_DNA"/>
</dbReference>
<keyword evidence="1" id="KW-0805">Transcription regulation</keyword>
<dbReference type="SUPFAM" id="SSF53822">
    <property type="entry name" value="Periplasmic binding protein-like I"/>
    <property type="match status" value="1"/>
</dbReference>
<protein>
    <submittedName>
        <fullName evidence="6">LacI family transcriptional regulator</fullName>
    </submittedName>
</protein>
<dbReference type="Gene3D" id="1.10.260.40">
    <property type="entry name" value="lambda repressor-like DNA-binding domains"/>
    <property type="match status" value="1"/>
</dbReference>
<evidence type="ECO:0000256" key="2">
    <source>
        <dbReference type="ARBA" id="ARBA00023125"/>
    </source>
</evidence>
<dbReference type="SUPFAM" id="SSF47413">
    <property type="entry name" value="lambda repressor-like DNA-binding domains"/>
    <property type="match status" value="1"/>
</dbReference>
<name>A0A4Y7UF20_9FLAO</name>
<proteinExistence type="predicted"/>
<dbReference type="Gene3D" id="3.40.50.2300">
    <property type="match status" value="2"/>
</dbReference>
<evidence type="ECO:0000313" key="8">
    <source>
        <dbReference type="Proteomes" id="UP000298340"/>
    </source>
</evidence>
<keyword evidence="7" id="KW-1185">Reference proteome</keyword>
<dbReference type="InterPro" id="IPR028082">
    <property type="entry name" value="Peripla_BP_I"/>
</dbReference>
<comment type="caution">
    <text evidence="6">The sequence shown here is derived from an EMBL/GenBank/DDBJ whole genome shotgun (WGS) entry which is preliminary data.</text>
</comment>
<dbReference type="GO" id="GO:0003700">
    <property type="term" value="F:DNA-binding transcription factor activity"/>
    <property type="evidence" value="ECO:0007669"/>
    <property type="project" value="TreeGrafter"/>
</dbReference>
<dbReference type="InterPro" id="IPR000843">
    <property type="entry name" value="HTH_LacI"/>
</dbReference>
<gene>
    <name evidence="6" type="ORF">D0809_06340</name>
    <name evidence="5" type="ORF">EV142_102137</name>
</gene>
<dbReference type="Proteomes" id="UP000298340">
    <property type="component" value="Unassembled WGS sequence"/>
</dbReference>
<feature type="domain" description="HTH lacI-type" evidence="4">
    <location>
        <begin position="32"/>
        <end position="86"/>
    </location>
</feature>
<evidence type="ECO:0000313" key="5">
    <source>
        <dbReference type="EMBL" id="TCN59519.1"/>
    </source>
</evidence>
<dbReference type="AlphaFoldDB" id="A0A4Y7UF20"/>
<dbReference type="CDD" id="cd06267">
    <property type="entry name" value="PBP1_LacI_sugar_binding-like"/>
    <property type="match status" value="1"/>
</dbReference>
<dbReference type="CDD" id="cd01392">
    <property type="entry name" value="HTH_LacI"/>
    <property type="match status" value="1"/>
</dbReference>
<dbReference type="Pfam" id="PF13377">
    <property type="entry name" value="Peripla_BP_3"/>
    <property type="match status" value="1"/>
</dbReference>
<dbReference type="Pfam" id="PF00356">
    <property type="entry name" value="LacI"/>
    <property type="match status" value="1"/>
</dbReference>
<dbReference type="PANTHER" id="PTHR30146">
    <property type="entry name" value="LACI-RELATED TRANSCRIPTIONAL REPRESSOR"/>
    <property type="match status" value="1"/>
</dbReference>
<dbReference type="SMART" id="SM00354">
    <property type="entry name" value="HTH_LACI"/>
    <property type="match status" value="1"/>
</dbReference>
<dbReference type="PANTHER" id="PTHR30146:SF109">
    <property type="entry name" value="HTH-TYPE TRANSCRIPTIONAL REGULATOR GALS"/>
    <property type="match status" value="1"/>
</dbReference>
<dbReference type="PROSITE" id="PS50932">
    <property type="entry name" value="HTH_LACI_2"/>
    <property type="match status" value="1"/>
</dbReference>
<evidence type="ECO:0000313" key="7">
    <source>
        <dbReference type="Proteomes" id="UP000295270"/>
    </source>
</evidence>
<dbReference type="InterPro" id="IPR046335">
    <property type="entry name" value="LacI/GalR-like_sensor"/>
</dbReference>
<keyword evidence="2" id="KW-0238">DNA-binding</keyword>
<reference evidence="5" key="3">
    <citation type="submission" date="2019-03" db="EMBL/GenBank/DDBJ databases">
        <authorList>
            <person name="Whitman W."/>
            <person name="Huntemann M."/>
            <person name="Clum A."/>
            <person name="Pillay M."/>
            <person name="Palaniappan K."/>
            <person name="Varghese N."/>
            <person name="Mikhailova N."/>
            <person name="Stamatis D."/>
            <person name="Reddy T."/>
            <person name="Daum C."/>
            <person name="Shapiro N."/>
            <person name="Ivanova N."/>
            <person name="Kyrpides N."/>
            <person name="Woyke T."/>
        </authorList>
    </citation>
    <scope>NUCLEOTIDE SEQUENCE</scope>
    <source>
        <strain evidence="5">P5626</strain>
    </source>
</reference>
<organism evidence="6 8">
    <name type="scientific">Flavobacterium circumlabens</name>
    <dbReference type="NCBI Taxonomy" id="2133765"/>
    <lineage>
        <taxon>Bacteria</taxon>
        <taxon>Pseudomonadati</taxon>
        <taxon>Bacteroidota</taxon>
        <taxon>Flavobacteriia</taxon>
        <taxon>Flavobacteriales</taxon>
        <taxon>Flavobacteriaceae</taxon>
        <taxon>Flavobacterium</taxon>
    </lineage>
</organism>
<dbReference type="GO" id="GO:0000976">
    <property type="term" value="F:transcription cis-regulatory region binding"/>
    <property type="evidence" value="ECO:0007669"/>
    <property type="project" value="TreeGrafter"/>
</dbReference>
<sequence>MKICEKKQYFFAQTKVKFAQIIIFVFMKKKMITIKDIAEKTGYSISTISRSLKDHSDITEKTKQIVRDTAKDLGYQPNFFAQNFKSNRSNILGVLVPDIERGYYSSIISGMQERAIEQKFFIVACQSKDSFIDEIKAVQTLIGLNVDGIAIVHSKETSNFTEHNNIIKNNIPLLAIDRELFGLQTHFVSNDQFVAGFMIGEHLAKEGYKNIAIIGGPEQLVMSRQRINGCIAGAAANGVTIKKENIVYCNLQREREIFAVSELLNQKEAPDAIFCIYDRGAIEIVHYLNQQQISIPKKVAVAGCGNDSFSHYLTPSLTTVDLNPHKLGELAAEILINDIITGSVVEKTRNSLRPKLIVSDSTKR</sequence>